<gene>
    <name evidence="7" type="ORF">QC761_204560</name>
</gene>
<keyword evidence="2 6" id="KW-0812">Transmembrane</keyword>
<keyword evidence="4 6" id="KW-0472">Membrane</keyword>
<protein>
    <submittedName>
        <fullName evidence="7">Uncharacterized protein</fullName>
    </submittedName>
</protein>
<sequence length="603" mass="68189">MLKRRTSSLDSVRLLGDPVIGREPAKPSEPSEATSRCLRLQVQNDGKTSFTAVDLSQTKPNPDEALEPSQDYDLIYLVEAHSDLQATRLADMGLYLPPEFFTAHLGWGSGHKMGFHQDRSTGSFFVSWSEPALQKSEGWKMEKKIRAGTPWDTDQTADPQSTYESHCRWGTFPEGVYRPYHPLHPSQRMESVVLHHASTRMSFHYSRRENGQLVGCLLVDPQRMHTVRQVNLNLWSGDIGSKPLPNQPCFILETTALDRIKKALDAPSPFRGRQNDTWLIQTMLGFVVDDMPTILFELGRGLDEVELYLGEDEQLRSSVPQWRDYLGRWRNTLANLRVSVRYMMEKLEQHTKERPRQLVPPYGDDSEQMIAWRLNQINAELEAIRNRVETAFQALMSTLSILESQRAIAQAESISKLTQLAFFFIPLSFIAAVFGMNVIEFQDQYTWPRWLGVSIGVTAVTYLALYFSTVQTAVTHTIPSTIARSINWPSIGRVGNRLIKFMTALTTASTIYMLLIFTVLSGLFIGLSFVGFRLEMPLGGVVGVSLGMAIVAVGLILLFFVWLGFLRKKVEGYGPVTTSIYDRGGSGLQRRESDIELVRRLNI</sequence>
<proteinExistence type="predicted"/>
<evidence type="ECO:0000256" key="5">
    <source>
        <dbReference type="SAM" id="MobiDB-lite"/>
    </source>
</evidence>
<feature type="transmembrane region" description="Helical" evidence="6">
    <location>
        <begin position="451"/>
        <end position="474"/>
    </location>
</feature>
<feature type="transmembrane region" description="Helical" evidence="6">
    <location>
        <begin position="538"/>
        <end position="563"/>
    </location>
</feature>
<dbReference type="InterPro" id="IPR002523">
    <property type="entry name" value="MgTranspt_CorA/ZnTranspt_ZntB"/>
</dbReference>
<evidence type="ECO:0000256" key="6">
    <source>
        <dbReference type="SAM" id="Phobius"/>
    </source>
</evidence>
<dbReference type="Pfam" id="PF01544">
    <property type="entry name" value="CorA"/>
    <property type="match status" value="1"/>
</dbReference>
<evidence type="ECO:0000256" key="3">
    <source>
        <dbReference type="ARBA" id="ARBA00022989"/>
    </source>
</evidence>
<dbReference type="GeneID" id="87895661"/>
<feature type="transmembrane region" description="Helical" evidence="6">
    <location>
        <begin position="510"/>
        <end position="532"/>
    </location>
</feature>
<dbReference type="RefSeq" id="XP_062734754.1">
    <property type="nucleotide sequence ID" value="XM_062876179.1"/>
</dbReference>
<comment type="caution">
    <text evidence="7">The sequence shown here is derived from an EMBL/GenBank/DDBJ whole genome shotgun (WGS) entry which is preliminary data.</text>
</comment>
<evidence type="ECO:0000313" key="8">
    <source>
        <dbReference type="Proteomes" id="UP001322138"/>
    </source>
</evidence>
<name>A0ABR0FQN5_9PEZI</name>
<dbReference type="InterPro" id="IPR045863">
    <property type="entry name" value="CorA_TM1_TM2"/>
</dbReference>
<dbReference type="PANTHER" id="PTHR46494:SF3">
    <property type="entry name" value="ZINC TRANSPORT PROTEIN ZNTB"/>
    <property type="match status" value="1"/>
</dbReference>
<dbReference type="PANTHER" id="PTHR46494">
    <property type="entry name" value="CORA FAMILY METAL ION TRANSPORTER (EUROFUNG)"/>
    <property type="match status" value="1"/>
</dbReference>
<keyword evidence="3 6" id="KW-1133">Transmembrane helix</keyword>
<accession>A0ABR0FQN5</accession>
<evidence type="ECO:0000313" key="7">
    <source>
        <dbReference type="EMBL" id="KAK4645778.1"/>
    </source>
</evidence>
<evidence type="ECO:0000256" key="4">
    <source>
        <dbReference type="ARBA" id="ARBA00023136"/>
    </source>
</evidence>
<comment type="subcellular location">
    <subcellularLocation>
        <location evidence="1">Cell membrane</location>
        <topology evidence="1">Multi-pass membrane protein</topology>
    </subcellularLocation>
</comment>
<organism evidence="7 8">
    <name type="scientific">Podospora bellae-mahoneyi</name>
    <dbReference type="NCBI Taxonomy" id="2093777"/>
    <lineage>
        <taxon>Eukaryota</taxon>
        <taxon>Fungi</taxon>
        <taxon>Dikarya</taxon>
        <taxon>Ascomycota</taxon>
        <taxon>Pezizomycotina</taxon>
        <taxon>Sordariomycetes</taxon>
        <taxon>Sordariomycetidae</taxon>
        <taxon>Sordariales</taxon>
        <taxon>Podosporaceae</taxon>
        <taxon>Podospora</taxon>
    </lineage>
</organism>
<dbReference type="EMBL" id="JAFFGZ010000004">
    <property type="protein sequence ID" value="KAK4645778.1"/>
    <property type="molecule type" value="Genomic_DNA"/>
</dbReference>
<reference evidence="7 8" key="1">
    <citation type="journal article" date="2023" name="bioRxiv">
        <title>High-quality genome assemblies of four members of thePodospora anserinaspecies complex.</title>
        <authorList>
            <person name="Ament-Velasquez S.L."/>
            <person name="Vogan A.A."/>
            <person name="Wallerman O."/>
            <person name="Hartmann F."/>
            <person name="Gautier V."/>
            <person name="Silar P."/>
            <person name="Giraud T."/>
            <person name="Johannesson H."/>
        </authorList>
    </citation>
    <scope>NUCLEOTIDE SEQUENCE [LARGE SCALE GENOMIC DNA]</scope>
    <source>
        <strain evidence="7 8">CBS 112042</strain>
    </source>
</reference>
<evidence type="ECO:0000256" key="1">
    <source>
        <dbReference type="ARBA" id="ARBA00004651"/>
    </source>
</evidence>
<feature type="transmembrane region" description="Helical" evidence="6">
    <location>
        <begin position="420"/>
        <end position="439"/>
    </location>
</feature>
<dbReference type="SUPFAM" id="SSF144083">
    <property type="entry name" value="Magnesium transport protein CorA, transmembrane region"/>
    <property type="match status" value="1"/>
</dbReference>
<evidence type="ECO:0000256" key="2">
    <source>
        <dbReference type="ARBA" id="ARBA00022692"/>
    </source>
</evidence>
<dbReference type="Gene3D" id="1.20.58.340">
    <property type="entry name" value="Magnesium transport protein CorA, transmembrane region"/>
    <property type="match status" value="1"/>
</dbReference>
<feature type="region of interest" description="Disordered" evidence="5">
    <location>
        <begin position="1"/>
        <end position="36"/>
    </location>
</feature>
<dbReference type="Proteomes" id="UP001322138">
    <property type="component" value="Unassembled WGS sequence"/>
</dbReference>
<keyword evidence="8" id="KW-1185">Reference proteome</keyword>